<dbReference type="GeneID" id="56499949"/>
<proteinExistence type="predicted"/>
<organism evidence="7 8">
    <name type="scientific">Burkholderia anthina</name>
    <dbReference type="NCBI Taxonomy" id="179879"/>
    <lineage>
        <taxon>Bacteria</taxon>
        <taxon>Pseudomonadati</taxon>
        <taxon>Pseudomonadota</taxon>
        <taxon>Betaproteobacteria</taxon>
        <taxon>Burkholderiales</taxon>
        <taxon>Burkholderiaceae</taxon>
        <taxon>Burkholderia</taxon>
        <taxon>Burkholderia cepacia complex</taxon>
    </lineage>
</organism>
<keyword evidence="2 4" id="KW-0238">DNA-binding</keyword>
<dbReference type="SUPFAM" id="SSF48498">
    <property type="entry name" value="Tetracyclin repressor-like, C-terminal domain"/>
    <property type="match status" value="1"/>
</dbReference>
<dbReference type="Proteomes" id="UP000494201">
    <property type="component" value="Unassembled WGS sequence"/>
</dbReference>
<dbReference type="PANTHER" id="PTHR30055:SF234">
    <property type="entry name" value="HTH-TYPE TRANSCRIPTIONAL REGULATOR BETI"/>
    <property type="match status" value="1"/>
</dbReference>
<keyword evidence="3" id="KW-0804">Transcription</keyword>
<feature type="domain" description="HTH tetR-type" evidence="5">
    <location>
        <begin position="16"/>
        <end position="76"/>
    </location>
</feature>
<dbReference type="GO" id="GO:0003700">
    <property type="term" value="F:DNA-binding transcription factor activity"/>
    <property type="evidence" value="ECO:0007669"/>
    <property type="project" value="TreeGrafter"/>
</dbReference>
<reference evidence="7 8" key="1">
    <citation type="submission" date="2019-09" db="EMBL/GenBank/DDBJ databases">
        <authorList>
            <person name="Depoorter E."/>
        </authorList>
    </citation>
    <scope>NUCLEOTIDE SEQUENCE [LARGE SCALE GENOMIC DNA]</scope>
    <source>
        <strain evidence="7">LMG 20980</strain>
    </source>
</reference>
<dbReference type="Pfam" id="PF17932">
    <property type="entry name" value="TetR_C_24"/>
    <property type="match status" value="1"/>
</dbReference>
<evidence type="ECO:0000256" key="2">
    <source>
        <dbReference type="ARBA" id="ARBA00023125"/>
    </source>
</evidence>
<dbReference type="InterPro" id="IPR001647">
    <property type="entry name" value="HTH_TetR"/>
</dbReference>
<dbReference type="Proteomes" id="UP000755577">
    <property type="component" value="Unassembled WGS sequence"/>
</dbReference>
<accession>A0A6P2G7A9</accession>
<gene>
    <name evidence="7" type="ORF">BAN20980_01915</name>
    <name evidence="6" type="ORF">JQK92_13830</name>
</gene>
<reference evidence="6 9" key="2">
    <citation type="submission" date="2021-02" db="EMBL/GenBank/DDBJ databases">
        <title>Draft genome of the type strains Burkholderia anthina DSM16086.</title>
        <authorList>
            <person name="Hertel R."/>
            <person name="Meissner J."/>
            <person name="Poehlein A."/>
            <person name="Daniel R."/>
            <person name="Commichau F.M."/>
        </authorList>
    </citation>
    <scope>NUCLEOTIDE SEQUENCE [LARGE SCALE GENOMIC DNA]</scope>
    <source>
        <strain evidence="6 9">DSM 16086</strain>
    </source>
</reference>
<dbReference type="Pfam" id="PF00440">
    <property type="entry name" value="TetR_N"/>
    <property type="match status" value="1"/>
</dbReference>
<evidence type="ECO:0000313" key="9">
    <source>
        <dbReference type="Proteomes" id="UP000755577"/>
    </source>
</evidence>
<dbReference type="PANTHER" id="PTHR30055">
    <property type="entry name" value="HTH-TYPE TRANSCRIPTIONAL REGULATOR RUTR"/>
    <property type="match status" value="1"/>
</dbReference>
<evidence type="ECO:0000259" key="5">
    <source>
        <dbReference type="PROSITE" id="PS50977"/>
    </source>
</evidence>
<evidence type="ECO:0000256" key="4">
    <source>
        <dbReference type="PROSITE-ProRule" id="PRU00335"/>
    </source>
</evidence>
<dbReference type="EMBL" id="JAFCIQ010000008">
    <property type="protein sequence ID" value="MBM2767509.1"/>
    <property type="molecule type" value="Genomic_DNA"/>
</dbReference>
<dbReference type="Gene3D" id="1.10.10.60">
    <property type="entry name" value="Homeodomain-like"/>
    <property type="match status" value="1"/>
</dbReference>
<dbReference type="GO" id="GO:0000976">
    <property type="term" value="F:transcription cis-regulatory region binding"/>
    <property type="evidence" value="ECO:0007669"/>
    <property type="project" value="TreeGrafter"/>
</dbReference>
<evidence type="ECO:0000313" key="7">
    <source>
        <dbReference type="EMBL" id="VVU49216.1"/>
    </source>
</evidence>
<keyword evidence="1" id="KW-0805">Transcription regulation</keyword>
<feature type="DNA-binding region" description="H-T-H motif" evidence="4">
    <location>
        <begin position="39"/>
        <end position="58"/>
    </location>
</feature>
<dbReference type="PROSITE" id="PS50977">
    <property type="entry name" value="HTH_TETR_2"/>
    <property type="match status" value="1"/>
</dbReference>
<evidence type="ECO:0000256" key="1">
    <source>
        <dbReference type="ARBA" id="ARBA00023015"/>
    </source>
</evidence>
<dbReference type="AlphaFoldDB" id="A0A6P2G7A9"/>
<name>A0A6P2G7A9_9BURK</name>
<dbReference type="InterPro" id="IPR036271">
    <property type="entry name" value="Tet_transcr_reg_TetR-rel_C_sf"/>
</dbReference>
<dbReference type="Gene3D" id="1.10.357.10">
    <property type="entry name" value="Tetracycline Repressor, domain 2"/>
    <property type="match status" value="1"/>
</dbReference>
<dbReference type="InterPro" id="IPR041490">
    <property type="entry name" value="KstR2_TetR_C"/>
</dbReference>
<sequence>MSKTTPPAKSRPTRSDAQRQAILDAASLLFIEKGFAGTNINDIADAVGMTRTALYYYFPSKESMLEVLTREVTERASDLTKAVAQRAELPPDEGLRQLILHHAGLILAHPLQFRVVERSESSLPDAQRQAAQAARRAVRNDFVNVIRRGIEHGVFHAIDADIAAFSIIGMCNWCAWWFDSRRGESIDAVAELIASLGLRMLCVEPAAAGQPPPAAGSADVRHALTRMREALTTLENSLNSKD</sequence>
<evidence type="ECO:0000256" key="3">
    <source>
        <dbReference type="ARBA" id="ARBA00023163"/>
    </source>
</evidence>
<dbReference type="InterPro" id="IPR009057">
    <property type="entry name" value="Homeodomain-like_sf"/>
</dbReference>
<protein>
    <submittedName>
        <fullName evidence="7">TetR family regulatory protein</fullName>
    </submittedName>
    <submittedName>
        <fullName evidence="6">TetR family transcriptional regulator</fullName>
    </submittedName>
</protein>
<dbReference type="InterPro" id="IPR050109">
    <property type="entry name" value="HTH-type_TetR-like_transc_reg"/>
</dbReference>
<dbReference type="RefSeq" id="WP_174925908.1">
    <property type="nucleotide sequence ID" value="NZ_CABVLY010000005.1"/>
</dbReference>
<dbReference type="SUPFAM" id="SSF46689">
    <property type="entry name" value="Homeodomain-like"/>
    <property type="match status" value="1"/>
</dbReference>
<dbReference type="PRINTS" id="PR00455">
    <property type="entry name" value="HTHTETR"/>
</dbReference>
<dbReference type="FunFam" id="1.10.10.60:FF:000141">
    <property type="entry name" value="TetR family transcriptional regulator"/>
    <property type="match status" value="1"/>
</dbReference>
<dbReference type="EMBL" id="CABVLY010000005">
    <property type="protein sequence ID" value="VVU49216.1"/>
    <property type="molecule type" value="Genomic_DNA"/>
</dbReference>
<keyword evidence="9" id="KW-1185">Reference proteome</keyword>
<evidence type="ECO:0000313" key="6">
    <source>
        <dbReference type="EMBL" id="MBM2767509.1"/>
    </source>
</evidence>
<evidence type="ECO:0000313" key="8">
    <source>
        <dbReference type="Proteomes" id="UP000494201"/>
    </source>
</evidence>